<accession>A0A0F9BSJ0</accession>
<gene>
    <name evidence="1" type="ORF">LCGC14_2491380</name>
</gene>
<protein>
    <submittedName>
        <fullName evidence="1">Uncharacterized protein</fullName>
    </submittedName>
</protein>
<dbReference type="AlphaFoldDB" id="A0A0F9BSJ0"/>
<comment type="caution">
    <text evidence="1">The sequence shown here is derived from an EMBL/GenBank/DDBJ whole genome shotgun (WGS) entry which is preliminary data.</text>
</comment>
<name>A0A0F9BSJ0_9ZZZZ</name>
<proteinExistence type="predicted"/>
<dbReference type="EMBL" id="LAZR01039499">
    <property type="protein sequence ID" value="KKL16857.1"/>
    <property type="molecule type" value="Genomic_DNA"/>
</dbReference>
<sequence length="41" mass="4699">MERILTKTIRVSKRKKSGVIKVQDKTLLKYVGKKVVVKVSI</sequence>
<evidence type="ECO:0000313" key="1">
    <source>
        <dbReference type="EMBL" id="KKL16857.1"/>
    </source>
</evidence>
<organism evidence="1">
    <name type="scientific">marine sediment metagenome</name>
    <dbReference type="NCBI Taxonomy" id="412755"/>
    <lineage>
        <taxon>unclassified sequences</taxon>
        <taxon>metagenomes</taxon>
        <taxon>ecological metagenomes</taxon>
    </lineage>
</organism>
<reference evidence="1" key="1">
    <citation type="journal article" date="2015" name="Nature">
        <title>Complex archaea that bridge the gap between prokaryotes and eukaryotes.</title>
        <authorList>
            <person name="Spang A."/>
            <person name="Saw J.H."/>
            <person name="Jorgensen S.L."/>
            <person name="Zaremba-Niedzwiedzka K."/>
            <person name="Martijn J."/>
            <person name="Lind A.E."/>
            <person name="van Eijk R."/>
            <person name="Schleper C."/>
            <person name="Guy L."/>
            <person name="Ettema T.J."/>
        </authorList>
    </citation>
    <scope>NUCLEOTIDE SEQUENCE</scope>
</reference>